<protein>
    <submittedName>
        <fullName evidence="2">Uncharacterized protein</fullName>
    </submittedName>
</protein>
<dbReference type="AlphaFoldDB" id="A0A914KFH6"/>
<dbReference type="WBParaSite" id="Minc3s00002g00082">
    <property type="protein sequence ID" value="Minc3s00002g00082"/>
    <property type="gene ID" value="Minc3s00002g00082"/>
</dbReference>
<evidence type="ECO:0000313" key="2">
    <source>
        <dbReference type="WBParaSite" id="Minc3s00002g00082"/>
    </source>
</evidence>
<evidence type="ECO:0000313" key="1">
    <source>
        <dbReference type="Proteomes" id="UP000887563"/>
    </source>
</evidence>
<name>A0A914KFH6_MELIC</name>
<keyword evidence="1" id="KW-1185">Reference proteome</keyword>
<sequence>MLIKFFAKLPSITPSNYISRDKFGFTIFYFFEHFANTRSEMIFIPKFNCEERGFVQDKSKL</sequence>
<reference evidence="2" key="1">
    <citation type="submission" date="2022-11" db="UniProtKB">
        <authorList>
            <consortium name="WormBaseParasite"/>
        </authorList>
    </citation>
    <scope>IDENTIFICATION</scope>
</reference>
<dbReference type="Proteomes" id="UP000887563">
    <property type="component" value="Unplaced"/>
</dbReference>
<accession>A0A914KFH6</accession>
<proteinExistence type="predicted"/>
<organism evidence="1 2">
    <name type="scientific">Meloidogyne incognita</name>
    <name type="common">Southern root-knot nematode worm</name>
    <name type="synonym">Oxyuris incognita</name>
    <dbReference type="NCBI Taxonomy" id="6306"/>
    <lineage>
        <taxon>Eukaryota</taxon>
        <taxon>Metazoa</taxon>
        <taxon>Ecdysozoa</taxon>
        <taxon>Nematoda</taxon>
        <taxon>Chromadorea</taxon>
        <taxon>Rhabditida</taxon>
        <taxon>Tylenchina</taxon>
        <taxon>Tylenchomorpha</taxon>
        <taxon>Tylenchoidea</taxon>
        <taxon>Meloidogynidae</taxon>
        <taxon>Meloidogyninae</taxon>
        <taxon>Meloidogyne</taxon>
        <taxon>Meloidogyne incognita group</taxon>
    </lineage>
</organism>